<dbReference type="Pfam" id="PF00047">
    <property type="entry name" value="ig"/>
    <property type="match status" value="1"/>
</dbReference>
<dbReference type="InterPro" id="IPR036116">
    <property type="entry name" value="FN3_sf"/>
</dbReference>
<dbReference type="SMART" id="SM00060">
    <property type="entry name" value="FN3"/>
    <property type="match status" value="1"/>
</dbReference>
<dbReference type="PANTHER" id="PTHR44170:SF54">
    <property type="entry name" value="FI24025P1"/>
    <property type="match status" value="1"/>
</dbReference>
<name>A0ABN9D1Z4_9NEOB</name>
<feature type="domain" description="Fibronectin type-III" evidence="5">
    <location>
        <begin position="198"/>
        <end position="296"/>
    </location>
</feature>
<dbReference type="Pfam" id="PF13895">
    <property type="entry name" value="Ig_2"/>
    <property type="match status" value="1"/>
</dbReference>
<dbReference type="SMART" id="SM00409">
    <property type="entry name" value="IG"/>
    <property type="match status" value="2"/>
</dbReference>
<comment type="caution">
    <text evidence="6">The sequence shown here is derived from an EMBL/GenBank/DDBJ whole genome shotgun (WGS) entry which is preliminary data.</text>
</comment>
<dbReference type="Pfam" id="PF00041">
    <property type="entry name" value="fn3"/>
    <property type="match status" value="1"/>
</dbReference>
<protein>
    <submittedName>
        <fullName evidence="6">Uncharacterized protein</fullName>
    </submittedName>
</protein>
<keyword evidence="2" id="KW-1015">Disulfide bond</keyword>
<feature type="domain" description="Ig-like" evidence="4">
    <location>
        <begin position="5"/>
        <end position="101"/>
    </location>
</feature>
<evidence type="ECO:0000313" key="7">
    <source>
        <dbReference type="Proteomes" id="UP001162483"/>
    </source>
</evidence>
<feature type="domain" description="Ig-like" evidence="4">
    <location>
        <begin position="112"/>
        <end position="194"/>
    </location>
</feature>
<dbReference type="PANTHER" id="PTHR44170">
    <property type="entry name" value="PROTEIN SIDEKICK"/>
    <property type="match status" value="1"/>
</dbReference>
<dbReference type="Gene3D" id="2.60.40.10">
    <property type="entry name" value="Immunoglobulins"/>
    <property type="match status" value="3"/>
</dbReference>
<dbReference type="SUPFAM" id="SSF48726">
    <property type="entry name" value="Immunoglobulin"/>
    <property type="match status" value="2"/>
</dbReference>
<gene>
    <name evidence="6" type="ORF">SPARVUS_LOCUS6058985</name>
</gene>
<keyword evidence="3" id="KW-0393">Immunoglobulin domain</keyword>
<feature type="non-terminal residue" evidence="6">
    <location>
        <position position="1"/>
    </location>
</feature>
<dbReference type="InterPro" id="IPR003961">
    <property type="entry name" value="FN3_dom"/>
</dbReference>
<keyword evidence="1" id="KW-0677">Repeat</keyword>
<evidence type="ECO:0000256" key="2">
    <source>
        <dbReference type="ARBA" id="ARBA00023157"/>
    </source>
</evidence>
<organism evidence="6 7">
    <name type="scientific">Staurois parvus</name>
    <dbReference type="NCBI Taxonomy" id="386267"/>
    <lineage>
        <taxon>Eukaryota</taxon>
        <taxon>Metazoa</taxon>
        <taxon>Chordata</taxon>
        <taxon>Craniata</taxon>
        <taxon>Vertebrata</taxon>
        <taxon>Euteleostomi</taxon>
        <taxon>Amphibia</taxon>
        <taxon>Batrachia</taxon>
        <taxon>Anura</taxon>
        <taxon>Neobatrachia</taxon>
        <taxon>Ranoidea</taxon>
        <taxon>Ranidae</taxon>
        <taxon>Staurois</taxon>
    </lineage>
</organism>
<feature type="non-terminal residue" evidence="6">
    <location>
        <position position="296"/>
    </location>
</feature>
<dbReference type="CDD" id="cd00063">
    <property type="entry name" value="FN3"/>
    <property type="match status" value="1"/>
</dbReference>
<evidence type="ECO:0000259" key="4">
    <source>
        <dbReference type="PROSITE" id="PS50835"/>
    </source>
</evidence>
<dbReference type="EMBL" id="CATNWA010013542">
    <property type="protein sequence ID" value="CAI9565351.1"/>
    <property type="molecule type" value="Genomic_DNA"/>
</dbReference>
<reference evidence="6" key="1">
    <citation type="submission" date="2023-05" db="EMBL/GenBank/DDBJ databases">
        <authorList>
            <person name="Stuckert A."/>
        </authorList>
    </citation>
    <scope>NUCLEOTIDE SEQUENCE</scope>
</reference>
<sequence length="296" mass="33030">TSPAPRIRFNPTVPNIVLSEHKDVKINCTIVVPNLNSGEQITWWKDGNSIQQSDRISVQSFEIQDITVTSMVSSYSITGVMRSDNGTYNCKLRIEDEEIISDPIYIQVEGLPHFIQQPERLNVFRNTPFNLTCEAVGPPEPVEIYWFRNSRKINDIPEVSPAVLSVLGLDEPVIYSCEAHNKKGLTASNNVKINIKDFPSPPVQVNSTKQLANGIFVSWVPGFDGYSPLSLCNIQVTELLQGNSTSSMIYNTSVPPYTHLISHLKSFTEYNISVSCRNEVGWSLSSPWIVARTAQG</sequence>
<dbReference type="PROSITE" id="PS50835">
    <property type="entry name" value="IG_LIKE"/>
    <property type="match status" value="2"/>
</dbReference>
<dbReference type="PROSITE" id="PS50853">
    <property type="entry name" value="FN3"/>
    <property type="match status" value="1"/>
</dbReference>
<proteinExistence type="predicted"/>
<keyword evidence="7" id="KW-1185">Reference proteome</keyword>
<dbReference type="InterPro" id="IPR013151">
    <property type="entry name" value="Immunoglobulin_dom"/>
</dbReference>
<evidence type="ECO:0000313" key="6">
    <source>
        <dbReference type="EMBL" id="CAI9565351.1"/>
    </source>
</evidence>
<dbReference type="InterPro" id="IPR003599">
    <property type="entry name" value="Ig_sub"/>
</dbReference>
<dbReference type="InterPro" id="IPR013783">
    <property type="entry name" value="Ig-like_fold"/>
</dbReference>
<dbReference type="SUPFAM" id="SSF49265">
    <property type="entry name" value="Fibronectin type III"/>
    <property type="match status" value="1"/>
</dbReference>
<dbReference type="InterPro" id="IPR036179">
    <property type="entry name" value="Ig-like_dom_sf"/>
</dbReference>
<dbReference type="Proteomes" id="UP001162483">
    <property type="component" value="Unassembled WGS sequence"/>
</dbReference>
<dbReference type="InterPro" id="IPR007110">
    <property type="entry name" value="Ig-like_dom"/>
</dbReference>
<accession>A0ABN9D1Z4</accession>
<evidence type="ECO:0000259" key="5">
    <source>
        <dbReference type="PROSITE" id="PS50853"/>
    </source>
</evidence>
<evidence type="ECO:0000256" key="1">
    <source>
        <dbReference type="ARBA" id="ARBA00022737"/>
    </source>
</evidence>
<evidence type="ECO:0000256" key="3">
    <source>
        <dbReference type="ARBA" id="ARBA00023319"/>
    </source>
</evidence>